<name>A0AAW8EHL4_VARPD</name>
<protein>
    <submittedName>
        <fullName evidence="5">Nitrobenzene nitroreductase</fullName>
        <ecNumber evidence="5">1.7.1.-</ecNumber>
    </submittedName>
</protein>
<dbReference type="PANTHER" id="PTHR23026">
    <property type="entry name" value="NADPH NITROREDUCTASE"/>
    <property type="match status" value="1"/>
</dbReference>
<keyword evidence="3 5" id="KW-0560">Oxidoreductase</keyword>
<evidence type="ECO:0000313" key="5">
    <source>
        <dbReference type="EMBL" id="MDP9972313.1"/>
    </source>
</evidence>
<dbReference type="GO" id="GO:0016491">
    <property type="term" value="F:oxidoreductase activity"/>
    <property type="evidence" value="ECO:0007669"/>
    <property type="project" value="UniProtKB-KW"/>
</dbReference>
<accession>A0AAW8EHL4</accession>
<dbReference type="InterPro" id="IPR050627">
    <property type="entry name" value="Nitroreductase/BluB"/>
</dbReference>
<evidence type="ECO:0000259" key="4">
    <source>
        <dbReference type="Pfam" id="PF00881"/>
    </source>
</evidence>
<keyword evidence="1" id="KW-0285">Flavoprotein</keyword>
<dbReference type="EMBL" id="JAUSRV010000008">
    <property type="protein sequence ID" value="MDP9972313.1"/>
    <property type="molecule type" value="Genomic_DNA"/>
</dbReference>
<sequence length="237" mass="26834">MSANLLMEILEMNAAPFIDNLIRDRRSKRGFLDRPVPIDTVKDILSTASHAPSSSNTQPWRCYVVTGETRDRVTRAAVAEFRANHATLAPEYPFFPQPLHEPYGTRFNTFRGQLGDAQGVHRSDKAGRLRDVERQFLFFDAPVGIIFTMDRRLEWASFLCYGCFLQNVMLAAKGRGLDTCPQQIWSLQHHVLRAELGIPQDEMVIAGMSMGWANNGMPENRMALEKTPVEQFASFAQ</sequence>
<reference evidence="5" key="1">
    <citation type="submission" date="2023-07" db="EMBL/GenBank/DDBJ databases">
        <title>Sorghum-associated microbial communities from plants grown in Nebraska, USA.</title>
        <authorList>
            <person name="Schachtman D."/>
        </authorList>
    </citation>
    <scope>NUCLEOTIDE SEQUENCE</scope>
    <source>
        <strain evidence="5">DS3315</strain>
    </source>
</reference>
<dbReference type="AlphaFoldDB" id="A0AAW8EHL4"/>
<keyword evidence="2" id="KW-0288">FMN</keyword>
<dbReference type="InterPro" id="IPR000415">
    <property type="entry name" value="Nitroreductase-like"/>
</dbReference>
<dbReference type="InterPro" id="IPR029479">
    <property type="entry name" value="Nitroreductase"/>
</dbReference>
<dbReference type="Proteomes" id="UP001224845">
    <property type="component" value="Unassembled WGS sequence"/>
</dbReference>
<dbReference type="Pfam" id="PF00881">
    <property type="entry name" value="Nitroreductase"/>
    <property type="match status" value="1"/>
</dbReference>
<dbReference type="PANTHER" id="PTHR23026:SF90">
    <property type="entry name" value="IODOTYROSINE DEIODINASE 1"/>
    <property type="match status" value="1"/>
</dbReference>
<dbReference type="Gene3D" id="3.40.109.10">
    <property type="entry name" value="NADH Oxidase"/>
    <property type="match status" value="1"/>
</dbReference>
<dbReference type="CDD" id="cd02136">
    <property type="entry name" value="PnbA_NfnB-like"/>
    <property type="match status" value="1"/>
</dbReference>
<comment type="caution">
    <text evidence="5">The sequence shown here is derived from an EMBL/GenBank/DDBJ whole genome shotgun (WGS) entry which is preliminary data.</text>
</comment>
<evidence type="ECO:0000313" key="6">
    <source>
        <dbReference type="Proteomes" id="UP001224845"/>
    </source>
</evidence>
<evidence type="ECO:0000256" key="1">
    <source>
        <dbReference type="ARBA" id="ARBA00022630"/>
    </source>
</evidence>
<feature type="domain" description="Nitroreductase" evidence="4">
    <location>
        <begin position="22"/>
        <end position="212"/>
    </location>
</feature>
<evidence type="ECO:0000256" key="2">
    <source>
        <dbReference type="ARBA" id="ARBA00022643"/>
    </source>
</evidence>
<dbReference type="SUPFAM" id="SSF55469">
    <property type="entry name" value="FMN-dependent nitroreductase-like"/>
    <property type="match status" value="1"/>
</dbReference>
<gene>
    <name evidence="5" type="ORF">J2W39_003555</name>
</gene>
<evidence type="ECO:0000256" key="3">
    <source>
        <dbReference type="ARBA" id="ARBA00023002"/>
    </source>
</evidence>
<dbReference type="EC" id="1.7.1.-" evidence="5"/>
<proteinExistence type="predicted"/>
<organism evidence="5 6">
    <name type="scientific">Variovorax paradoxus</name>
    <dbReference type="NCBI Taxonomy" id="34073"/>
    <lineage>
        <taxon>Bacteria</taxon>
        <taxon>Pseudomonadati</taxon>
        <taxon>Pseudomonadota</taxon>
        <taxon>Betaproteobacteria</taxon>
        <taxon>Burkholderiales</taxon>
        <taxon>Comamonadaceae</taxon>
        <taxon>Variovorax</taxon>
    </lineage>
</organism>